<dbReference type="InterPro" id="IPR011993">
    <property type="entry name" value="PH-like_dom_sf"/>
</dbReference>
<evidence type="ECO:0000259" key="19">
    <source>
        <dbReference type="PROSITE" id="PS50002"/>
    </source>
</evidence>
<dbReference type="InterPro" id="IPR001562">
    <property type="entry name" value="Znf_Btk_motif"/>
</dbReference>
<evidence type="ECO:0000256" key="2">
    <source>
        <dbReference type="ARBA" id="ARBA00022443"/>
    </source>
</evidence>
<evidence type="ECO:0000256" key="4">
    <source>
        <dbReference type="ARBA" id="ARBA00022723"/>
    </source>
</evidence>
<evidence type="ECO:0000256" key="17">
    <source>
        <dbReference type="RuleBase" id="RU362096"/>
    </source>
</evidence>
<dbReference type="InterPro" id="IPR036028">
    <property type="entry name" value="SH3-like_dom_sf"/>
</dbReference>
<keyword evidence="7 17" id="KW-0418">Kinase</keyword>
<evidence type="ECO:0000313" key="22">
    <source>
        <dbReference type="Proteomes" id="UP000695022"/>
    </source>
</evidence>
<evidence type="ECO:0000256" key="15">
    <source>
        <dbReference type="PROSITE-ProRule" id="PRU00432"/>
    </source>
</evidence>
<dbReference type="PROSITE" id="PS51113">
    <property type="entry name" value="ZF_BTK"/>
    <property type="match status" value="1"/>
</dbReference>
<evidence type="ECO:0000256" key="13">
    <source>
        <dbReference type="PROSITE-ProRule" id="PRU00191"/>
    </source>
</evidence>
<protein>
    <recommendedName>
        <fullName evidence="17">Tyrosine-protein kinase</fullName>
        <ecNumber evidence="17">2.7.10.2</ecNumber>
    </recommendedName>
</protein>
<sequence>MEDRADADGIKPIRLTYMMKRSLGKSRIKPYNYKMRWFMLTNTHLIYYDGTAEKKDKEKGRISLSAVKVLEEVEESAINKKFTLQIGYRDGGKDFTLYITCNSIHQQSDWLHCLREVCRNNEVLSPTYHPGVFSSGKWSCCDKIARYDAGCETSTILSSKASPDMTNGRKESAMEKSLLGIPPIPRTKPPEQPSSSTSKKSVIALYNFKPIEGGDLALEKGEEYEILDYSRDHWWQAKNKYGHVGFIPSNYVEGKTASGLEQYEWYERDMTRQRAEELLRADGKEGCFAVRNSSTPGLYTLSVFSRSPNLLVRHYHIKKQPNGQYYLSEKHLFSTIPELIQYHKHNCGGLVTRLRNPPSGNLRVAPTTAGLSHDKWEIDPSELTLLDELGSGQFGVVRRGLFRGSIEVAIKMMKENTMSEDDFIEEAKVMTQLQHPNLVQLYGVSSKQRPIMIVTEFMKHGALLTYLRKNESRIVSQVALLLDMCVQVCSAMAYLEMNSFIHRDLAARNCLVGNDNAIKVADFGLARYVLDDEYTSSGGTKFPIKWAPPEVLGYARFSSKSDVWAFGILMWEVFTGGKMPYGRNTTNTQTVELVQRGFRLEKPGFCPPEVYKFMRNCWEQTPEQRPSFAKLKTLLERLQEDRDYH</sequence>
<keyword evidence="2 14" id="KW-0728">SH3 domain</keyword>
<feature type="domain" description="PH" evidence="20">
    <location>
        <begin position="11"/>
        <end position="119"/>
    </location>
</feature>
<dbReference type="SMART" id="SM00252">
    <property type="entry name" value="SH2"/>
    <property type="match status" value="1"/>
</dbReference>
<dbReference type="EC" id="2.7.10.2" evidence="17"/>
<dbReference type="InterPro" id="IPR008266">
    <property type="entry name" value="Tyr_kinase_AS"/>
</dbReference>
<dbReference type="InterPro" id="IPR017441">
    <property type="entry name" value="Protein_kinase_ATP_BS"/>
</dbReference>
<reference evidence="23 24" key="1">
    <citation type="submission" date="2025-05" db="UniProtKB">
        <authorList>
            <consortium name="RefSeq"/>
        </authorList>
    </citation>
    <scope>IDENTIFICATION</scope>
</reference>
<comment type="cofactor">
    <cofactor evidence="1">
        <name>Zn(2+)</name>
        <dbReference type="ChEBI" id="CHEBI:29105"/>
    </cofactor>
</comment>
<feature type="domain" description="Protein kinase" evidence="21">
    <location>
        <begin position="383"/>
        <end position="645"/>
    </location>
</feature>
<dbReference type="Proteomes" id="UP000695022">
    <property type="component" value="Unplaced"/>
</dbReference>
<dbReference type="SUPFAM" id="SSF50729">
    <property type="entry name" value="PH domain-like"/>
    <property type="match status" value="1"/>
</dbReference>
<evidence type="ECO:0000256" key="6">
    <source>
        <dbReference type="ARBA" id="ARBA00022771"/>
    </source>
</evidence>
<keyword evidence="4" id="KW-0479">Metal-binding</keyword>
<dbReference type="Pfam" id="PF00169">
    <property type="entry name" value="PH"/>
    <property type="match status" value="1"/>
</dbReference>
<evidence type="ECO:0000259" key="18">
    <source>
        <dbReference type="PROSITE" id="PS50001"/>
    </source>
</evidence>
<dbReference type="Gene3D" id="2.30.29.30">
    <property type="entry name" value="Pleckstrin-homology domain (PH domain)/Phosphotyrosine-binding domain (PTB)"/>
    <property type="match status" value="1"/>
</dbReference>
<dbReference type="PANTHER" id="PTHR24418">
    <property type="entry name" value="TYROSINE-PROTEIN KINASE"/>
    <property type="match status" value="1"/>
</dbReference>
<dbReference type="PRINTS" id="PR00452">
    <property type="entry name" value="SH3DOMAIN"/>
</dbReference>
<evidence type="ECO:0000256" key="5">
    <source>
        <dbReference type="ARBA" id="ARBA00022741"/>
    </source>
</evidence>
<dbReference type="InterPro" id="IPR000980">
    <property type="entry name" value="SH2"/>
</dbReference>
<dbReference type="Pfam" id="PF00017">
    <property type="entry name" value="SH2"/>
    <property type="match status" value="1"/>
</dbReference>
<evidence type="ECO:0000256" key="10">
    <source>
        <dbReference type="ARBA" id="ARBA00022999"/>
    </source>
</evidence>
<dbReference type="RefSeq" id="XP_014667054.1">
    <property type="nucleotide sequence ID" value="XM_014811568.1"/>
</dbReference>
<keyword evidence="8" id="KW-0862">Zinc</keyword>
<dbReference type="SUPFAM" id="SSF56112">
    <property type="entry name" value="Protein kinase-like (PK-like)"/>
    <property type="match status" value="1"/>
</dbReference>
<evidence type="ECO:0000256" key="3">
    <source>
        <dbReference type="ARBA" id="ARBA00022679"/>
    </source>
</evidence>
<dbReference type="InterPro" id="IPR011009">
    <property type="entry name" value="Kinase-like_dom_sf"/>
</dbReference>
<gene>
    <name evidence="23 24" type="primary">LOC106808735</name>
</gene>
<dbReference type="SMART" id="SM00219">
    <property type="entry name" value="TyrKc"/>
    <property type="match status" value="1"/>
</dbReference>
<dbReference type="InterPro" id="IPR036860">
    <property type="entry name" value="SH2_dom_sf"/>
</dbReference>
<dbReference type="Pfam" id="PF00018">
    <property type="entry name" value="SH3_1"/>
    <property type="match status" value="1"/>
</dbReference>
<keyword evidence="11 17" id="KW-0829">Tyrosine-protein kinase</keyword>
<dbReference type="RefSeq" id="XP_014667053.1">
    <property type="nucleotide sequence ID" value="XM_014811567.1"/>
</dbReference>
<dbReference type="SMART" id="SM00326">
    <property type="entry name" value="SH3"/>
    <property type="match status" value="1"/>
</dbReference>
<evidence type="ECO:0000313" key="23">
    <source>
        <dbReference type="RefSeq" id="XP_014667053.1"/>
    </source>
</evidence>
<dbReference type="InterPro" id="IPR001452">
    <property type="entry name" value="SH3_domain"/>
</dbReference>
<evidence type="ECO:0000259" key="20">
    <source>
        <dbReference type="PROSITE" id="PS50003"/>
    </source>
</evidence>
<dbReference type="PRINTS" id="PR00401">
    <property type="entry name" value="SH2DOMAIN"/>
</dbReference>
<dbReference type="PROSITE" id="PS50001">
    <property type="entry name" value="SH2"/>
    <property type="match status" value="1"/>
</dbReference>
<evidence type="ECO:0000256" key="7">
    <source>
        <dbReference type="ARBA" id="ARBA00022777"/>
    </source>
</evidence>
<keyword evidence="10 13" id="KW-0727">SH2 domain</keyword>
<evidence type="ECO:0000256" key="8">
    <source>
        <dbReference type="ARBA" id="ARBA00022833"/>
    </source>
</evidence>
<dbReference type="Pfam" id="PF07714">
    <property type="entry name" value="PK_Tyr_Ser-Thr"/>
    <property type="match status" value="1"/>
</dbReference>
<dbReference type="GeneID" id="106808735"/>
<dbReference type="Gene3D" id="3.30.505.10">
    <property type="entry name" value="SH2 domain"/>
    <property type="match status" value="1"/>
</dbReference>
<keyword evidence="6 15" id="KW-0863">Zinc-finger</keyword>
<dbReference type="InterPro" id="IPR001245">
    <property type="entry name" value="Ser-Thr/Tyr_kinase_cat_dom"/>
</dbReference>
<name>A0ABM1E4D2_PRICU</name>
<dbReference type="Gene3D" id="1.10.510.10">
    <property type="entry name" value="Transferase(Phosphotransferase) domain 1"/>
    <property type="match status" value="1"/>
</dbReference>
<dbReference type="Gene3D" id="2.30.30.40">
    <property type="entry name" value="SH3 Domains"/>
    <property type="match status" value="1"/>
</dbReference>
<dbReference type="InterPro" id="IPR020635">
    <property type="entry name" value="Tyr_kinase_cat_dom"/>
</dbReference>
<dbReference type="CDD" id="cd01238">
    <property type="entry name" value="PH_Btk"/>
    <property type="match status" value="1"/>
</dbReference>
<dbReference type="PROSITE" id="PS00107">
    <property type="entry name" value="PROTEIN_KINASE_ATP"/>
    <property type="match status" value="1"/>
</dbReference>
<dbReference type="PROSITE" id="PS50011">
    <property type="entry name" value="PROTEIN_KINASE_DOM"/>
    <property type="match status" value="1"/>
</dbReference>
<organism evidence="22 23">
    <name type="scientific">Priapulus caudatus</name>
    <name type="common">Priapulid worm</name>
    <dbReference type="NCBI Taxonomy" id="37621"/>
    <lineage>
        <taxon>Eukaryota</taxon>
        <taxon>Metazoa</taxon>
        <taxon>Ecdysozoa</taxon>
        <taxon>Scalidophora</taxon>
        <taxon>Priapulida</taxon>
        <taxon>Priapulimorpha</taxon>
        <taxon>Priapulimorphida</taxon>
        <taxon>Priapulidae</taxon>
        <taxon>Priapulus</taxon>
    </lineage>
</organism>
<evidence type="ECO:0000256" key="1">
    <source>
        <dbReference type="ARBA" id="ARBA00001947"/>
    </source>
</evidence>
<evidence type="ECO:0000256" key="12">
    <source>
        <dbReference type="ARBA" id="ARBA00051245"/>
    </source>
</evidence>
<dbReference type="PROSITE" id="PS50002">
    <property type="entry name" value="SH3"/>
    <property type="match status" value="1"/>
</dbReference>
<dbReference type="InterPro" id="IPR050198">
    <property type="entry name" value="Non-receptor_tyrosine_kinases"/>
</dbReference>
<feature type="domain" description="SH2" evidence="18">
    <location>
        <begin position="265"/>
        <end position="358"/>
    </location>
</feature>
<comment type="catalytic activity">
    <reaction evidence="12 17">
        <text>L-tyrosyl-[protein] + ATP = O-phospho-L-tyrosyl-[protein] + ADP + H(+)</text>
        <dbReference type="Rhea" id="RHEA:10596"/>
        <dbReference type="Rhea" id="RHEA-COMP:10136"/>
        <dbReference type="Rhea" id="RHEA-COMP:20101"/>
        <dbReference type="ChEBI" id="CHEBI:15378"/>
        <dbReference type="ChEBI" id="CHEBI:30616"/>
        <dbReference type="ChEBI" id="CHEBI:46858"/>
        <dbReference type="ChEBI" id="CHEBI:61978"/>
        <dbReference type="ChEBI" id="CHEBI:456216"/>
        <dbReference type="EC" id="2.7.10.2"/>
    </reaction>
</comment>
<dbReference type="InterPro" id="IPR000719">
    <property type="entry name" value="Prot_kinase_dom"/>
</dbReference>
<keyword evidence="5 16" id="KW-0547">Nucleotide-binding</keyword>
<keyword evidence="22" id="KW-1185">Reference proteome</keyword>
<dbReference type="SMART" id="SM00107">
    <property type="entry name" value="BTK"/>
    <property type="match status" value="1"/>
</dbReference>
<dbReference type="SUPFAM" id="SSF55550">
    <property type="entry name" value="SH2 domain"/>
    <property type="match status" value="1"/>
</dbReference>
<comment type="similarity">
    <text evidence="17">Belongs to the protein kinase superfamily. Tyr protein kinase family.</text>
</comment>
<proteinExistence type="inferred from homology"/>
<dbReference type="PRINTS" id="PR00109">
    <property type="entry name" value="TYRKINASE"/>
</dbReference>
<dbReference type="InterPro" id="IPR001849">
    <property type="entry name" value="PH_domain"/>
</dbReference>
<feature type="domain" description="SH3" evidence="19">
    <location>
        <begin position="197"/>
        <end position="257"/>
    </location>
</feature>
<evidence type="ECO:0000256" key="11">
    <source>
        <dbReference type="ARBA" id="ARBA00023137"/>
    </source>
</evidence>
<evidence type="ECO:0000259" key="21">
    <source>
        <dbReference type="PROSITE" id="PS50011"/>
    </source>
</evidence>
<evidence type="ECO:0000256" key="9">
    <source>
        <dbReference type="ARBA" id="ARBA00022840"/>
    </source>
</evidence>
<dbReference type="CDD" id="cd11768">
    <property type="entry name" value="SH3_Tec_like"/>
    <property type="match status" value="1"/>
</dbReference>
<evidence type="ECO:0000313" key="24">
    <source>
        <dbReference type="RefSeq" id="XP_014667054.1"/>
    </source>
</evidence>
<dbReference type="PROSITE" id="PS00109">
    <property type="entry name" value="PROTEIN_KINASE_TYR"/>
    <property type="match status" value="1"/>
</dbReference>
<keyword evidence="3 17" id="KW-0808">Transferase</keyword>
<evidence type="ECO:0000256" key="16">
    <source>
        <dbReference type="PROSITE-ProRule" id="PRU10141"/>
    </source>
</evidence>
<dbReference type="Pfam" id="PF00779">
    <property type="entry name" value="BTK"/>
    <property type="match status" value="1"/>
</dbReference>
<feature type="binding site" evidence="16">
    <location>
        <position position="411"/>
    </location>
    <ligand>
        <name>ATP</name>
        <dbReference type="ChEBI" id="CHEBI:30616"/>
    </ligand>
</feature>
<dbReference type="SUPFAM" id="SSF50044">
    <property type="entry name" value="SH3-domain"/>
    <property type="match status" value="1"/>
</dbReference>
<evidence type="ECO:0000256" key="14">
    <source>
        <dbReference type="PROSITE-ProRule" id="PRU00192"/>
    </source>
</evidence>
<keyword evidence="9 16" id="KW-0067">ATP-binding</keyword>
<accession>A0ABM1E4D2</accession>
<dbReference type="SMART" id="SM00233">
    <property type="entry name" value="PH"/>
    <property type="match status" value="1"/>
</dbReference>
<dbReference type="PROSITE" id="PS50003">
    <property type="entry name" value="PH_DOMAIN"/>
    <property type="match status" value="1"/>
</dbReference>